<sequence length="385" mass="41654">MLKSIPIKETLITVADGLLHMGSFIVLAAIILLACRLLSRGHVDAKLLTGLWIALLLATVRVLLLNAFAHLLPNSNAHNLELAVIAGLYIAAFILVYKLITIPALGTALSAAAIVLAQLALASYVPQLSQKLMPEGQRFAELTGASNQRTQTLARDAQAFRNRAGSAQQILINTFNSLTGRESGEVKFSTETAPRQKSLDKPRPAAKLDSEAVLQSTSASILTPKPLFPEDYHHAETPDLINEEVAYYMPQAKPVLSESNLATPPANVEASEWPAPTTDEPAAETNYFTADELRPIVTDQSIVQIPTGPDAATWQLAAKAIKIDAWFAAADESGRSTIFIAGNALQDGDTWEYQHQDGHLYRFAFKGIQNNLITLVALERVSASK</sequence>
<keyword evidence="2" id="KW-0472">Membrane</keyword>
<reference evidence="3 4" key="1">
    <citation type="submission" date="2023-04" db="EMBL/GenBank/DDBJ databases">
        <title>A novel bacteria isolated from coastal sediment.</title>
        <authorList>
            <person name="Liu X.-J."/>
            <person name="Du Z.-J."/>
        </authorList>
    </citation>
    <scope>NUCLEOTIDE SEQUENCE [LARGE SCALE GENOMIC DNA]</scope>
    <source>
        <strain evidence="3 4">SDUM461003</strain>
    </source>
</reference>
<keyword evidence="4" id="KW-1185">Reference proteome</keyword>
<gene>
    <name evidence="3" type="ORF">QEH52_03090</name>
</gene>
<comment type="caution">
    <text evidence="3">The sequence shown here is derived from an EMBL/GenBank/DDBJ whole genome shotgun (WGS) entry which is preliminary data.</text>
</comment>
<protein>
    <submittedName>
        <fullName evidence="3">Uncharacterized protein</fullName>
    </submittedName>
</protein>
<evidence type="ECO:0000256" key="1">
    <source>
        <dbReference type="SAM" id="MobiDB-lite"/>
    </source>
</evidence>
<dbReference type="PROSITE" id="PS51257">
    <property type="entry name" value="PROKAR_LIPOPROTEIN"/>
    <property type="match status" value="1"/>
</dbReference>
<evidence type="ECO:0000313" key="3">
    <source>
        <dbReference type="EMBL" id="MDQ8206480.1"/>
    </source>
</evidence>
<evidence type="ECO:0000256" key="2">
    <source>
        <dbReference type="SAM" id="Phobius"/>
    </source>
</evidence>
<keyword evidence="2" id="KW-1133">Transmembrane helix</keyword>
<dbReference type="RefSeq" id="WP_308948557.1">
    <property type="nucleotide sequence ID" value="NZ_JARXHW010000004.1"/>
</dbReference>
<feature type="transmembrane region" description="Helical" evidence="2">
    <location>
        <begin position="51"/>
        <end position="72"/>
    </location>
</feature>
<dbReference type="Proteomes" id="UP001225316">
    <property type="component" value="Unassembled WGS sequence"/>
</dbReference>
<feature type="transmembrane region" description="Helical" evidence="2">
    <location>
        <begin position="78"/>
        <end position="97"/>
    </location>
</feature>
<feature type="compositionally biased region" description="Basic and acidic residues" evidence="1">
    <location>
        <begin position="197"/>
        <end position="210"/>
    </location>
</feature>
<evidence type="ECO:0000313" key="4">
    <source>
        <dbReference type="Proteomes" id="UP001225316"/>
    </source>
</evidence>
<organism evidence="3 4">
    <name type="scientific">Thalassobacterium maritimum</name>
    <dbReference type="NCBI Taxonomy" id="3041265"/>
    <lineage>
        <taxon>Bacteria</taxon>
        <taxon>Pseudomonadati</taxon>
        <taxon>Verrucomicrobiota</taxon>
        <taxon>Opitutia</taxon>
        <taxon>Puniceicoccales</taxon>
        <taxon>Coraliomargaritaceae</taxon>
        <taxon>Thalassobacterium</taxon>
    </lineage>
</organism>
<feature type="region of interest" description="Disordered" evidence="1">
    <location>
        <begin position="187"/>
        <end position="211"/>
    </location>
</feature>
<accession>A0ABU1ATN3</accession>
<name>A0ABU1ATN3_9BACT</name>
<proteinExistence type="predicted"/>
<dbReference type="EMBL" id="JARXHW010000004">
    <property type="protein sequence ID" value="MDQ8206480.1"/>
    <property type="molecule type" value="Genomic_DNA"/>
</dbReference>
<feature type="transmembrane region" description="Helical" evidence="2">
    <location>
        <begin position="20"/>
        <end position="39"/>
    </location>
</feature>
<keyword evidence="2" id="KW-0812">Transmembrane</keyword>
<feature type="transmembrane region" description="Helical" evidence="2">
    <location>
        <begin position="104"/>
        <end position="125"/>
    </location>
</feature>